<dbReference type="GO" id="GO:0016779">
    <property type="term" value="F:nucleotidyltransferase activity"/>
    <property type="evidence" value="ECO:0007669"/>
    <property type="project" value="UniProtKB-UniRule"/>
</dbReference>
<protein>
    <recommendedName>
        <fullName evidence="3">Cytoplasmic tRNA 2-thiolation protein 2</fullName>
    </recommendedName>
</protein>
<dbReference type="GO" id="GO:0000049">
    <property type="term" value="F:tRNA binding"/>
    <property type="evidence" value="ECO:0007669"/>
    <property type="project" value="InterPro"/>
</dbReference>
<evidence type="ECO:0000313" key="5">
    <source>
        <dbReference type="EMBL" id="KAG2393491.1"/>
    </source>
</evidence>
<comment type="similarity">
    <text evidence="3">Belongs to the CTU2/NCS2 family.</text>
</comment>
<feature type="region of interest" description="Disordered" evidence="4">
    <location>
        <begin position="53"/>
        <end position="79"/>
    </location>
</feature>
<dbReference type="HAMAP" id="MF_03054">
    <property type="entry name" value="CTU2"/>
    <property type="match status" value="1"/>
</dbReference>
<dbReference type="GO" id="GO:0005829">
    <property type="term" value="C:cytosol"/>
    <property type="evidence" value="ECO:0007669"/>
    <property type="project" value="TreeGrafter"/>
</dbReference>
<evidence type="ECO:0000313" key="6">
    <source>
        <dbReference type="Proteomes" id="UP000816034"/>
    </source>
</evidence>
<dbReference type="RefSeq" id="XP_044555385.1">
    <property type="nucleotide sequence ID" value="XM_044696948.1"/>
</dbReference>
<keyword evidence="1 3" id="KW-0963">Cytoplasm</keyword>
<evidence type="ECO:0000256" key="1">
    <source>
        <dbReference type="ARBA" id="ARBA00022490"/>
    </source>
</evidence>
<dbReference type="GeneID" id="68099476"/>
<feature type="compositionally biased region" description="Low complexity" evidence="4">
    <location>
        <begin position="53"/>
        <end position="69"/>
    </location>
</feature>
<dbReference type="Proteomes" id="UP000816034">
    <property type="component" value="Unassembled WGS sequence"/>
</dbReference>
<dbReference type="PANTHER" id="PTHR20882:SF14">
    <property type="entry name" value="CYTOPLASMIC TRNA 2-THIOLATION PROTEIN 2"/>
    <property type="match status" value="1"/>
</dbReference>
<comment type="caution">
    <text evidence="5">The sequence shown here is derived from an EMBL/GenBank/DDBJ whole genome shotgun (WGS) entry which is preliminary data.</text>
</comment>
<evidence type="ECO:0000256" key="3">
    <source>
        <dbReference type="HAMAP-Rule" id="MF_03054"/>
    </source>
</evidence>
<dbReference type="GO" id="GO:0002143">
    <property type="term" value="P:tRNA wobble position uridine thiolation"/>
    <property type="evidence" value="ECO:0007669"/>
    <property type="project" value="TreeGrafter"/>
</dbReference>
<gene>
    <name evidence="5" type="ORF">C9374_007022</name>
</gene>
<dbReference type="Gene3D" id="3.40.50.620">
    <property type="entry name" value="HUPs"/>
    <property type="match status" value="1"/>
</dbReference>
<comment type="subcellular location">
    <subcellularLocation>
        <location evidence="3">Cytoplasm</location>
    </subcellularLocation>
</comment>
<dbReference type="SUPFAM" id="SSF52402">
    <property type="entry name" value="Adenine nucleotide alpha hydrolases-like"/>
    <property type="match status" value="1"/>
</dbReference>
<evidence type="ECO:0000256" key="4">
    <source>
        <dbReference type="SAM" id="MobiDB-lite"/>
    </source>
</evidence>
<comment type="pathway">
    <text evidence="3">tRNA modification; 5-methoxycarbonylmethyl-2-thiouridine-tRNA biosynthesis.</text>
</comment>
<comment type="function">
    <text evidence="3">Plays a central role in 2-thiolation of mcm(5)S(2)U at tRNA wobble positions of tRNA(Lys), tRNA(Glu) and tRNA(Gln). May act by forming a heterodimer with NCS6/CTU1 that ligates sulfur from thiocarboxylated URM1 onto the uridine of tRNAs at wobble position.</text>
</comment>
<organism evidence="5 6">
    <name type="scientific">Naegleria lovaniensis</name>
    <name type="common">Amoeba</name>
    <dbReference type="NCBI Taxonomy" id="51637"/>
    <lineage>
        <taxon>Eukaryota</taxon>
        <taxon>Discoba</taxon>
        <taxon>Heterolobosea</taxon>
        <taxon>Tetramitia</taxon>
        <taxon>Eutetramitia</taxon>
        <taxon>Vahlkampfiidae</taxon>
        <taxon>Naegleria</taxon>
    </lineage>
</organism>
<proteinExistence type="inferred from homology"/>
<dbReference type="InterPro" id="IPR019407">
    <property type="entry name" value="CTU2"/>
</dbReference>
<keyword evidence="6" id="KW-1185">Reference proteome</keyword>
<dbReference type="InterPro" id="IPR014729">
    <property type="entry name" value="Rossmann-like_a/b/a_fold"/>
</dbReference>
<name>A0AA88H6D2_NAELO</name>
<sequence>MCDNHHEDNDVSNNNSCTCSNSTSGTSNNNCCNSNDNLINSDAQPCCSEAASSNDVVSSSSTTNNNNTSLEHIDKEKTPKFINPIKKRNKKEKQADMLLNKENPGPGIKGRRGVAVNKQTFIENTHKQFKINLNERITKGDCVLVCFSGGVSSTAMLCMLNQCVSPNPNWKLHFKWEYLFVDISGALGMSDDERRRLYEQITTVCSNTNEHNQTLHIRSIEDMLFDGSVEKMRDFIFKQFKTMSVHEDLLNQMVKTCIYKFAAEKNFKQVLTGENANRLAIGVLSEISKGRGYTIPLHIQLEDSSMNGIPTFNPSSDLPITFIRPMKTFLANELAIYIYWFKMNQNLFVKDITTKVGVRQSTIYRLVEDFVSMLQKDYPSTVHAILRTIEKLKTPEQTRIKCALCGAFLSEEDVQELKNSLERITESGNVSEDQCVTENHSLHHDNVSLSQCCCFGCKRVLSYCNTENRESTANIAITDLTSEVYVDESFPEYIQRGYRMSRNEMRKQISEFLLDDE</sequence>
<dbReference type="AlphaFoldDB" id="A0AA88H6D2"/>
<accession>A0AA88H6D2</accession>
<keyword evidence="2 3" id="KW-0819">tRNA processing</keyword>
<dbReference type="Pfam" id="PF10288">
    <property type="entry name" value="CTU2"/>
    <property type="match status" value="1"/>
</dbReference>
<evidence type="ECO:0000256" key="2">
    <source>
        <dbReference type="ARBA" id="ARBA00022694"/>
    </source>
</evidence>
<dbReference type="EMBL" id="PYSW02000002">
    <property type="protein sequence ID" value="KAG2393491.1"/>
    <property type="molecule type" value="Genomic_DNA"/>
</dbReference>
<dbReference type="GO" id="GO:0016783">
    <property type="term" value="F:sulfurtransferase activity"/>
    <property type="evidence" value="ECO:0007669"/>
    <property type="project" value="TreeGrafter"/>
</dbReference>
<reference evidence="5 6" key="1">
    <citation type="journal article" date="2018" name="BMC Genomics">
        <title>The genome of Naegleria lovaniensis, the basis for a comparative approach to unravel pathogenicity factors of the human pathogenic amoeba N. fowleri.</title>
        <authorList>
            <person name="Liechti N."/>
            <person name="Schurch N."/>
            <person name="Bruggmann R."/>
            <person name="Wittwer M."/>
        </authorList>
    </citation>
    <scope>NUCLEOTIDE SEQUENCE [LARGE SCALE GENOMIC DNA]</scope>
    <source>
        <strain evidence="5 6">ATCC 30569</strain>
    </source>
</reference>
<dbReference type="PANTHER" id="PTHR20882">
    <property type="entry name" value="CYTOPLASMIC TRNA 2-THIOLATION PROTEIN 2"/>
    <property type="match status" value="1"/>
</dbReference>
<dbReference type="GO" id="GO:0032447">
    <property type="term" value="P:protein urmylation"/>
    <property type="evidence" value="ECO:0007669"/>
    <property type="project" value="UniProtKB-UniRule"/>
</dbReference>